<evidence type="ECO:0000313" key="3">
    <source>
        <dbReference type="EMBL" id="EAL69019.1"/>
    </source>
</evidence>
<sequence>MNKEKENSVETESETSHDRKMENSRENDYPPVSLEIQTGLIRTPHIQESQPISLKKQNGLFTNPHLSPISLDKPTDTHKTPHLPPQINPPIETKPSQHYDNNNNNNIKSLKTSSKKPKKKFKICKVKDDTASLIILIRSRARVYGLVSILLFFVLLGVSLPVVPVVVVFLKNKCDNCTYYSGDDDYDYDY</sequence>
<evidence type="ECO:0000256" key="2">
    <source>
        <dbReference type="SAM" id="Phobius"/>
    </source>
</evidence>
<organism evidence="3 4">
    <name type="scientific">Dictyostelium discoideum</name>
    <name type="common">Social amoeba</name>
    <dbReference type="NCBI Taxonomy" id="44689"/>
    <lineage>
        <taxon>Eukaryota</taxon>
        <taxon>Amoebozoa</taxon>
        <taxon>Evosea</taxon>
        <taxon>Eumycetozoa</taxon>
        <taxon>Dictyostelia</taxon>
        <taxon>Dictyosteliales</taxon>
        <taxon>Dictyosteliaceae</taxon>
        <taxon>Dictyostelium</taxon>
    </lineage>
</organism>
<reference evidence="3 4" key="1">
    <citation type="journal article" date="2005" name="Nature">
        <title>The genome of the social amoeba Dictyostelium discoideum.</title>
        <authorList>
            <consortium name="The Dictyostelium discoideum Sequencing Consortium"/>
            <person name="Eichinger L."/>
            <person name="Pachebat J.A."/>
            <person name="Glockner G."/>
            <person name="Rajandream M.A."/>
            <person name="Sucgang R."/>
            <person name="Berriman M."/>
            <person name="Song J."/>
            <person name="Olsen R."/>
            <person name="Szafranski K."/>
            <person name="Xu Q."/>
            <person name="Tunggal B."/>
            <person name="Kummerfeld S."/>
            <person name="Madera M."/>
            <person name="Konfortov B.A."/>
            <person name="Rivero F."/>
            <person name="Bankier A.T."/>
            <person name="Lehmann R."/>
            <person name="Hamlin N."/>
            <person name="Davies R."/>
            <person name="Gaudet P."/>
            <person name="Fey P."/>
            <person name="Pilcher K."/>
            <person name="Chen G."/>
            <person name="Saunders D."/>
            <person name="Sodergren E."/>
            <person name="Davis P."/>
            <person name="Kerhornou A."/>
            <person name="Nie X."/>
            <person name="Hall N."/>
            <person name="Anjard C."/>
            <person name="Hemphill L."/>
            <person name="Bason N."/>
            <person name="Farbrother P."/>
            <person name="Desany B."/>
            <person name="Just E."/>
            <person name="Morio T."/>
            <person name="Rost R."/>
            <person name="Churcher C."/>
            <person name="Cooper J."/>
            <person name="Haydock S."/>
            <person name="van Driessche N."/>
            <person name="Cronin A."/>
            <person name="Goodhead I."/>
            <person name="Muzny D."/>
            <person name="Mourier T."/>
            <person name="Pain A."/>
            <person name="Lu M."/>
            <person name="Harper D."/>
            <person name="Lindsay R."/>
            <person name="Hauser H."/>
            <person name="James K."/>
            <person name="Quiles M."/>
            <person name="Madan Babu M."/>
            <person name="Saito T."/>
            <person name="Buchrieser C."/>
            <person name="Wardroper A."/>
            <person name="Felder M."/>
            <person name="Thangavelu M."/>
            <person name="Johnson D."/>
            <person name="Knights A."/>
            <person name="Loulseged H."/>
            <person name="Mungall K."/>
            <person name="Oliver K."/>
            <person name="Price C."/>
            <person name="Quail M.A."/>
            <person name="Urushihara H."/>
            <person name="Hernandez J."/>
            <person name="Rabbinowitsch E."/>
            <person name="Steffen D."/>
            <person name="Sanders M."/>
            <person name="Ma J."/>
            <person name="Kohara Y."/>
            <person name="Sharp S."/>
            <person name="Simmonds M."/>
            <person name="Spiegler S."/>
            <person name="Tivey A."/>
            <person name="Sugano S."/>
            <person name="White B."/>
            <person name="Walker D."/>
            <person name="Woodward J."/>
            <person name="Winckler T."/>
            <person name="Tanaka Y."/>
            <person name="Shaulsky G."/>
            <person name="Schleicher M."/>
            <person name="Weinstock G."/>
            <person name="Rosenthal A."/>
            <person name="Cox E.C."/>
            <person name="Chisholm R.L."/>
            <person name="Gibbs R."/>
            <person name="Loomis W.F."/>
            <person name="Platzer M."/>
            <person name="Kay R.R."/>
            <person name="Williams J."/>
            <person name="Dear P.H."/>
            <person name="Noegel A.A."/>
            <person name="Barrell B."/>
            <person name="Kuspa A."/>
        </authorList>
    </citation>
    <scope>NUCLEOTIDE SEQUENCE [LARGE SCALE GENOMIC DNA]</scope>
    <source>
        <strain evidence="3 4">AX4</strain>
    </source>
</reference>
<dbReference type="PaxDb" id="44689-DDB0217873"/>
<evidence type="ECO:0000256" key="1">
    <source>
        <dbReference type="SAM" id="MobiDB-lite"/>
    </source>
</evidence>
<accession>Q7KWX6</accession>
<dbReference type="AlphaFoldDB" id="Q7KWX6"/>
<feature type="compositionally biased region" description="Basic and acidic residues" evidence="1">
    <location>
        <begin position="1"/>
        <end position="28"/>
    </location>
</feature>
<proteinExistence type="predicted"/>
<dbReference type="RefSeq" id="XP_642867.1">
    <property type="nucleotide sequence ID" value="XM_637775.1"/>
</dbReference>
<comment type="caution">
    <text evidence="3">The sequence shown here is derived from an EMBL/GenBank/DDBJ whole genome shotgun (WGS) entry which is preliminary data.</text>
</comment>
<feature type="transmembrane region" description="Helical" evidence="2">
    <location>
        <begin position="143"/>
        <end position="170"/>
    </location>
</feature>
<dbReference type="Proteomes" id="UP000002195">
    <property type="component" value="Unassembled WGS sequence"/>
</dbReference>
<dbReference type="GeneID" id="8620733"/>
<dbReference type="KEGG" id="ddi:DDB_G0277035"/>
<dbReference type="InParanoid" id="Q7KWX6"/>
<dbReference type="VEuPathDB" id="AmoebaDB:DDB_G0277035"/>
<keyword evidence="4" id="KW-1185">Reference proteome</keyword>
<gene>
    <name evidence="3" type="ORF">DDB_G0277035</name>
</gene>
<name>Q7KWX6_DICDI</name>
<accession>Q550R5</accession>
<dbReference type="HOGENOM" id="CLU_1430438_0_0_1"/>
<protein>
    <submittedName>
        <fullName evidence="3">Uncharacterized protein</fullName>
    </submittedName>
</protein>
<keyword evidence="2" id="KW-0472">Membrane</keyword>
<dbReference type="dictyBase" id="DDB_G0277035"/>
<dbReference type="EMBL" id="AAFI02000019">
    <property type="protein sequence ID" value="EAL69019.1"/>
    <property type="molecule type" value="Genomic_DNA"/>
</dbReference>
<keyword evidence="2" id="KW-0812">Transmembrane</keyword>
<feature type="region of interest" description="Disordered" evidence="1">
    <location>
        <begin position="1"/>
        <end position="31"/>
    </location>
</feature>
<evidence type="ECO:0000313" key="4">
    <source>
        <dbReference type="Proteomes" id="UP000002195"/>
    </source>
</evidence>
<keyword evidence="2" id="KW-1133">Transmembrane helix</keyword>